<gene>
    <name evidence="1" type="ORF">FJU08_17610</name>
</gene>
<evidence type="ECO:0000313" key="1">
    <source>
        <dbReference type="EMBL" id="TPW28620.1"/>
    </source>
</evidence>
<reference evidence="1 2" key="1">
    <citation type="submission" date="2019-06" db="EMBL/GenBank/DDBJ databases">
        <authorList>
            <person name="Li M."/>
        </authorList>
    </citation>
    <scope>NUCLEOTIDE SEQUENCE [LARGE SCALE GENOMIC DNA]</scope>
    <source>
        <strain evidence="1 2">BGMRC2036</strain>
    </source>
</reference>
<dbReference type="Proteomes" id="UP000318801">
    <property type="component" value="Unassembled WGS sequence"/>
</dbReference>
<name>A0A506U466_9HYPH</name>
<dbReference type="EMBL" id="VHLG01000012">
    <property type="protein sequence ID" value="TPW28620.1"/>
    <property type="molecule type" value="Genomic_DNA"/>
</dbReference>
<accession>A0A506U466</accession>
<dbReference type="AlphaFoldDB" id="A0A506U466"/>
<protein>
    <submittedName>
        <fullName evidence="1">Uncharacterized protein</fullName>
    </submittedName>
</protein>
<evidence type="ECO:0000313" key="2">
    <source>
        <dbReference type="Proteomes" id="UP000318801"/>
    </source>
</evidence>
<organism evidence="1 2">
    <name type="scientific">Martelella alba</name>
    <dbReference type="NCBI Taxonomy" id="2590451"/>
    <lineage>
        <taxon>Bacteria</taxon>
        <taxon>Pseudomonadati</taxon>
        <taxon>Pseudomonadota</taxon>
        <taxon>Alphaproteobacteria</taxon>
        <taxon>Hyphomicrobiales</taxon>
        <taxon>Aurantimonadaceae</taxon>
        <taxon>Martelella</taxon>
    </lineage>
</organism>
<keyword evidence="2" id="KW-1185">Reference proteome</keyword>
<dbReference type="RefSeq" id="WP_141150338.1">
    <property type="nucleotide sequence ID" value="NZ_VHLG01000012.1"/>
</dbReference>
<comment type="caution">
    <text evidence="1">The sequence shown here is derived from an EMBL/GenBank/DDBJ whole genome shotgun (WGS) entry which is preliminary data.</text>
</comment>
<sequence length="79" mass="8170">MFLGLALRLGTASGEAAGFRLTPATRTDWPADAAGLVVGTIVPSSDGDWASYDVKTVAASEWPEDDAGRIVGTITPDFS</sequence>
<proteinExistence type="predicted"/>